<reference evidence="1 2" key="1">
    <citation type="submission" date="2018-11" db="EMBL/GenBank/DDBJ databases">
        <title>Proposal to divide the Flavobacteriaceae and reorganize its genera based on Amino Acid Identity values calculated from whole genome sequences.</title>
        <authorList>
            <person name="Nicholson A.C."/>
            <person name="Gulvik C.A."/>
            <person name="Whitney A.M."/>
            <person name="Humrighouse B.W."/>
            <person name="Bell M."/>
            <person name="Holmes B."/>
            <person name="Steigerwalt A.G."/>
            <person name="Villarma A."/>
            <person name="Sheth M."/>
            <person name="Batra D."/>
            <person name="Pryor J."/>
            <person name="Bernardet J.-F."/>
            <person name="Hugo C."/>
            <person name="Kampfer P."/>
            <person name="Newman J."/>
            <person name="McQuiston J.R."/>
        </authorList>
    </citation>
    <scope>NUCLEOTIDE SEQUENCE [LARGE SCALE GENOMIC DNA]</scope>
    <source>
        <strain evidence="1 2">G0041</strain>
    </source>
</reference>
<evidence type="ECO:0000313" key="1">
    <source>
        <dbReference type="EMBL" id="AZA93588.1"/>
    </source>
</evidence>
<evidence type="ECO:0000313" key="2">
    <source>
        <dbReference type="Proteomes" id="UP000278288"/>
    </source>
</evidence>
<organism evidence="1 2">
    <name type="scientific">Chryseobacterium nakagawai</name>
    <dbReference type="NCBI Taxonomy" id="1241982"/>
    <lineage>
        <taxon>Bacteria</taxon>
        <taxon>Pseudomonadati</taxon>
        <taxon>Bacteroidota</taxon>
        <taxon>Flavobacteriia</taxon>
        <taxon>Flavobacteriales</taxon>
        <taxon>Weeksellaceae</taxon>
        <taxon>Chryseobacterium group</taxon>
        <taxon>Chryseobacterium</taxon>
    </lineage>
</organism>
<dbReference type="KEGG" id="cnk:EG343_24770"/>
<gene>
    <name evidence="1" type="ORF">EG343_24770</name>
</gene>
<name>A0AAD1DT46_CHRNA</name>
<dbReference type="EMBL" id="CP033923">
    <property type="protein sequence ID" value="AZA93588.1"/>
    <property type="molecule type" value="Genomic_DNA"/>
</dbReference>
<keyword evidence="2" id="KW-1185">Reference proteome</keyword>
<dbReference type="AlphaFoldDB" id="A0AAD1DT46"/>
<sequence>MNKLFLWAGIILSTSLYSQENISFDRATQLFDFIEVSFKLENKPNDKFHLIKFDTITASAKKGILLIENGDIKNIYRRANILARYELPKEPLKTVNAKGIVKYFKPSKENNSYFILGKVQDLKKDVNLIDKSILVKNSRLYFGIVSIESANKTFKDFISHKSNQGKSVDFNDYDLIIAVINDKEHEIIPVVTSMDDELDFGYHNITIKDPKTGIVYTFYKINKSMTTKQRGDIPLELFIENEESVQKIPFDFKNFQVKQ</sequence>
<dbReference type="Proteomes" id="UP000278288">
    <property type="component" value="Chromosome"/>
</dbReference>
<proteinExistence type="predicted"/>
<protein>
    <submittedName>
        <fullName evidence="1">Uncharacterized protein</fullName>
    </submittedName>
</protein>
<dbReference type="RefSeq" id="WP_123860388.1">
    <property type="nucleotide sequence ID" value="NZ_CP033923.1"/>
</dbReference>
<accession>A0AAD1DT46</accession>